<dbReference type="InterPro" id="IPR035983">
    <property type="entry name" value="Hect_E3_ubiquitin_ligase"/>
</dbReference>
<evidence type="ECO:0000259" key="7">
    <source>
        <dbReference type="PROSITE" id="PS50237"/>
    </source>
</evidence>
<evidence type="ECO:0000256" key="6">
    <source>
        <dbReference type="PROSITE-ProRule" id="PRU00104"/>
    </source>
</evidence>
<evidence type="ECO:0000313" key="8">
    <source>
        <dbReference type="EMBL" id="GJN11750.1"/>
    </source>
</evidence>
<accession>A0AAV5DMT2</accession>
<sequence>MLSANVPLEGFKALQGISGPQRFQIHKAYGAPDRLPSAHTCFNQLDLPEYTSKEQLESACSLQSMRLVKDLASVNLFLKSANSALDNCFPASRLVQILKAIVMVLTDAVTC</sequence>
<evidence type="ECO:0000256" key="2">
    <source>
        <dbReference type="ARBA" id="ARBA00004906"/>
    </source>
</evidence>
<dbReference type="InterPro" id="IPR000569">
    <property type="entry name" value="HECT_dom"/>
</dbReference>
<organism evidence="8 9">
    <name type="scientific">Eleusine coracana subsp. coracana</name>
    <dbReference type="NCBI Taxonomy" id="191504"/>
    <lineage>
        <taxon>Eukaryota</taxon>
        <taxon>Viridiplantae</taxon>
        <taxon>Streptophyta</taxon>
        <taxon>Embryophyta</taxon>
        <taxon>Tracheophyta</taxon>
        <taxon>Spermatophyta</taxon>
        <taxon>Magnoliopsida</taxon>
        <taxon>Liliopsida</taxon>
        <taxon>Poales</taxon>
        <taxon>Poaceae</taxon>
        <taxon>PACMAD clade</taxon>
        <taxon>Chloridoideae</taxon>
        <taxon>Cynodonteae</taxon>
        <taxon>Eleusininae</taxon>
        <taxon>Eleusine</taxon>
    </lineage>
</organism>
<dbReference type="InterPro" id="IPR050409">
    <property type="entry name" value="E3_ubiq-protein_ligase"/>
</dbReference>
<comment type="catalytic activity">
    <reaction evidence="1">
        <text>S-ubiquitinyl-[E2 ubiquitin-conjugating enzyme]-L-cysteine + [acceptor protein]-L-lysine = [E2 ubiquitin-conjugating enzyme]-L-cysteine + N(6)-ubiquitinyl-[acceptor protein]-L-lysine.</text>
        <dbReference type="EC" id="2.3.2.26"/>
    </reaction>
</comment>
<evidence type="ECO:0000256" key="5">
    <source>
        <dbReference type="ARBA" id="ARBA00022786"/>
    </source>
</evidence>
<evidence type="ECO:0000256" key="1">
    <source>
        <dbReference type="ARBA" id="ARBA00000885"/>
    </source>
</evidence>
<dbReference type="GO" id="GO:0006511">
    <property type="term" value="P:ubiquitin-dependent protein catabolic process"/>
    <property type="evidence" value="ECO:0007669"/>
    <property type="project" value="TreeGrafter"/>
</dbReference>
<comment type="pathway">
    <text evidence="2">Protein modification; protein ubiquitination.</text>
</comment>
<comment type="caution">
    <text evidence="8">The sequence shown here is derived from an EMBL/GenBank/DDBJ whole genome shotgun (WGS) entry which is preliminary data.</text>
</comment>
<feature type="active site" description="Glycyl thioester intermediate" evidence="6">
    <location>
        <position position="41"/>
    </location>
</feature>
<reference evidence="8" key="2">
    <citation type="submission" date="2021-12" db="EMBL/GenBank/DDBJ databases">
        <title>Resequencing data analysis of finger millet.</title>
        <authorList>
            <person name="Hatakeyama M."/>
            <person name="Aluri S."/>
            <person name="Balachadran M.T."/>
            <person name="Sivarajan S.R."/>
            <person name="Poveda L."/>
            <person name="Shimizu-Inatsugi R."/>
            <person name="Schlapbach R."/>
            <person name="Sreeman S.M."/>
            <person name="Shimizu K.K."/>
        </authorList>
    </citation>
    <scope>NUCLEOTIDE SEQUENCE</scope>
</reference>
<dbReference type="Gene3D" id="3.30.2410.10">
    <property type="entry name" value="Hect, E3 ligase catalytic domain"/>
    <property type="match status" value="1"/>
</dbReference>
<dbReference type="GO" id="GO:0000209">
    <property type="term" value="P:protein polyubiquitination"/>
    <property type="evidence" value="ECO:0007669"/>
    <property type="project" value="TreeGrafter"/>
</dbReference>
<dbReference type="GO" id="GO:0005737">
    <property type="term" value="C:cytoplasm"/>
    <property type="evidence" value="ECO:0007669"/>
    <property type="project" value="TreeGrafter"/>
</dbReference>
<reference evidence="8" key="1">
    <citation type="journal article" date="2018" name="DNA Res.">
        <title>Multiple hybrid de novo genome assembly of finger millet, an orphan allotetraploid crop.</title>
        <authorList>
            <person name="Hatakeyama M."/>
            <person name="Aluri S."/>
            <person name="Balachadran M.T."/>
            <person name="Sivarajan S.R."/>
            <person name="Patrignani A."/>
            <person name="Gruter S."/>
            <person name="Poveda L."/>
            <person name="Shimizu-Inatsugi R."/>
            <person name="Baeten J."/>
            <person name="Francoijs K.J."/>
            <person name="Nataraja K.N."/>
            <person name="Reddy Y.A.N."/>
            <person name="Phadnis S."/>
            <person name="Ravikumar R.L."/>
            <person name="Schlapbach R."/>
            <person name="Sreeman S.M."/>
            <person name="Shimizu K.K."/>
        </authorList>
    </citation>
    <scope>NUCLEOTIDE SEQUENCE</scope>
</reference>
<proteinExistence type="predicted"/>
<name>A0AAV5DMT2_ELECO</name>
<protein>
    <recommendedName>
        <fullName evidence="3">HECT-type E3 ubiquitin transferase</fullName>
        <ecNumber evidence="3">2.3.2.26</ecNumber>
    </recommendedName>
</protein>
<dbReference type="Proteomes" id="UP001054889">
    <property type="component" value="Unassembled WGS sequence"/>
</dbReference>
<dbReference type="SUPFAM" id="SSF56204">
    <property type="entry name" value="Hect, E3 ligase catalytic domain"/>
    <property type="match status" value="1"/>
</dbReference>
<keyword evidence="9" id="KW-1185">Reference proteome</keyword>
<dbReference type="PANTHER" id="PTHR11254">
    <property type="entry name" value="HECT DOMAIN UBIQUITIN-PROTEIN LIGASE"/>
    <property type="match status" value="1"/>
</dbReference>
<dbReference type="PROSITE" id="PS50237">
    <property type="entry name" value="HECT"/>
    <property type="match status" value="1"/>
</dbReference>
<feature type="domain" description="HECT" evidence="7">
    <location>
        <begin position="1"/>
        <end position="58"/>
    </location>
</feature>
<gene>
    <name evidence="8" type="primary">ga29966</name>
    <name evidence="8" type="ORF">PR202_ga29966</name>
</gene>
<keyword evidence="4" id="KW-0808">Transferase</keyword>
<dbReference type="GO" id="GO:0061630">
    <property type="term" value="F:ubiquitin protein ligase activity"/>
    <property type="evidence" value="ECO:0007669"/>
    <property type="project" value="UniProtKB-EC"/>
</dbReference>
<dbReference type="EMBL" id="BQKI01000019">
    <property type="protein sequence ID" value="GJN11750.1"/>
    <property type="molecule type" value="Genomic_DNA"/>
</dbReference>
<dbReference type="EC" id="2.3.2.26" evidence="3"/>
<dbReference type="PANTHER" id="PTHR11254:SF67">
    <property type="entry name" value="E3 UBIQUITIN-PROTEIN LIGASE HUWE1"/>
    <property type="match status" value="1"/>
</dbReference>
<evidence type="ECO:0000313" key="9">
    <source>
        <dbReference type="Proteomes" id="UP001054889"/>
    </source>
</evidence>
<keyword evidence="5 6" id="KW-0833">Ubl conjugation pathway</keyword>
<evidence type="ECO:0000256" key="3">
    <source>
        <dbReference type="ARBA" id="ARBA00012485"/>
    </source>
</evidence>
<dbReference type="Pfam" id="PF00632">
    <property type="entry name" value="HECT"/>
    <property type="match status" value="1"/>
</dbReference>
<dbReference type="AlphaFoldDB" id="A0AAV5DMT2"/>
<evidence type="ECO:0000256" key="4">
    <source>
        <dbReference type="ARBA" id="ARBA00022679"/>
    </source>
</evidence>